<feature type="binding site" evidence="15">
    <location>
        <position position="172"/>
    </location>
    <ligand>
        <name>FMN</name>
        <dbReference type="ChEBI" id="CHEBI:58210"/>
    </ligand>
</feature>
<comment type="catalytic activity">
    <reaction evidence="13 15">
        <text>(S)-dihydroorotate + a quinone = orotate + a quinol</text>
        <dbReference type="Rhea" id="RHEA:30187"/>
        <dbReference type="ChEBI" id="CHEBI:24646"/>
        <dbReference type="ChEBI" id="CHEBI:30839"/>
        <dbReference type="ChEBI" id="CHEBI:30864"/>
        <dbReference type="ChEBI" id="CHEBI:132124"/>
        <dbReference type="EC" id="1.3.5.2"/>
    </reaction>
</comment>
<dbReference type="PROSITE" id="PS00911">
    <property type="entry name" value="DHODEHASE_1"/>
    <property type="match status" value="1"/>
</dbReference>
<feature type="binding site" evidence="15">
    <location>
        <position position="66"/>
    </location>
    <ligand>
        <name>substrate</name>
    </ligand>
</feature>
<comment type="cofactor">
    <cofactor evidence="15">
        <name>FMN</name>
        <dbReference type="ChEBI" id="CHEBI:58210"/>
    </cofactor>
    <text evidence="15">Binds 1 FMN per subunit.</text>
</comment>
<feature type="binding site" evidence="15">
    <location>
        <position position="213"/>
    </location>
    <ligand>
        <name>FMN</name>
        <dbReference type="ChEBI" id="CHEBI:58210"/>
    </ligand>
</feature>
<evidence type="ECO:0000259" key="16">
    <source>
        <dbReference type="Pfam" id="PF01180"/>
    </source>
</evidence>
<evidence type="ECO:0000256" key="11">
    <source>
        <dbReference type="ARBA" id="ARBA00023002"/>
    </source>
</evidence>
<dbReference type="Gene3D" id="3.20.20.70">
    <property type="entry name" value="Aldolase class I"/>
    <property type="match status" value="1"/>
</dbReference>
<comment type="catalytic activity">
    <reaction evidence="14">
        <text>(S)-dihydroorotate + NAD(+) = orotate + NADH + H(+)</text>
        <dbReference type="Rhea" id="RHEA:13513"/>
        <dbReference type="ChEBI" id="CHEBI:15378"/>
        <dbReference type="ChEBI" id="CHEBI:30839"/>
        <dbReference type="ChEBI" id="CHEBI:30864"/>
        <dbReference type="ChEBI" id="CHEBI:57540"/>
        <dbReference type="ChEBI" id="CHEBI:57945"/>
        <dbReference type="EC" id="1.3.1.14"/>
    </reaction>
</comment>
<dbReference type="InterPro" id="IPR050074">
    <property type="entry name" value="DHO_dehydrogenase"/>
</dbReference>
<feature type="binding site" evidence="15">
    <location>
        <begin position="242"/>
        <end position="243"/>
    </location>
    <ligand>
        <name>substrate</name>
    </ligand>
</feature>
<accession>A0ABT9XKN2</accession>
<dbReference type="InterPro" id="IPR012135">
    <property type="entry name" value="Dihydroorotate_DH_1_2"/>
</dbReference>
<feature type="binding site" evidence="15">
    <location>
        <position position="139"/>
    </location>
    <ligand>
        <name>FMN</name>
        <dbReference type="ChEBI" id="CHEBI:58210"/>
    </ligand>
</feature>
<evidence type="ECO:0000256" key="12">
    <source>
        <dbReference type="ARBA" id="ARBA00023136"/>
    </source>
</evidence>
<evidence type="ECO:0000313" key="18">
    <source>
        <dbReference type="Proteomes" id="UP001232973"/>
    </source>
</evidence>
<feature type="active site" description="Nucleophile" evidence="15">
    <location>
        <position position="175"/>
    </location>
</feature>
<keyword evidence="15" id="KW-1003">Cell membrane</keyword>
<evidence type="ECO:0000256" key="9">
    <source>
        <dbReference type="ARBA" id="ARBA00022643"/>
    </source>
</evidence>
<comment type="subunit">
    <text evidence="7">Heterotetramer of 2 PyrK and 2 PyrD type B subunits.</text>
</comment>
<feature type="binding site" evidence="15">
    <location>
        <begin position="62"/>
        <end position="66"/>
    </location>
    <ligand>
        <name>FMN</name>
        <dbReference type="ChEBI" id="CHEBI:58210"/>
    </ligand>
</feature>
<dbReference type="PROSITE" id="PS00912">
    <property type="entry name" value="DHODEHASE_2"/>
    <property type="match status" value="1"/>
</dbReference>
<comment type="pathway">
    <text evidence="4">Pyrimidine metabolism; UMP biosynthesis via de novo pathway; orotate from (S)-dihydroorotate (NAD(+) route): step 1/1.</text>
</comment>
<feature type="binding site" evidence="15">
    <location>
        <position position="292"/>
    </location>
    <ligand>
        <name>FMN</name>
        <dbReference type="ChEBI" id="CHEBI:58210"/>
    </ligand>
</feature>
<dbReference type="InterPro" id="IPR013785">
    <property type="entry name" value="Aldolase_TIM"/>
</dbReference>
<proteinExistence type="inferred from homology"/>
<evidence type="ECO:0000256" key="5">
    <source>
        <dbReference type="ARBA" id="ARBA00005161"/>
    </source>
</evidence>
<feature type="binding site" evidence="15">
    <location>
        <begin position="111"/>
        <end position="115"/>
    </location>
    <ligand>
        <name>substrate</name>
    </ligand>
</feature>
<gene>
    <name evidence="15" type="primary">pyrD</name>
    <name evidence="17" type="ORF">J2S03_002476</name>
</gene>
<dbReference type="RefSeq" id="WP_274456582.1">
    <property type="nucleotide sequence ID" value="NZ_CP067097.1"/>
</dbReference>
<dbReference type="CDD" id="cd04738">
    <property type="entry name" value="DHOD_2_like"/>
    <property type="match status" value="1"/>
</dbReference>
<feature type="binding site" evidence="15">
    <location>
        <begin position="313"/>
        <end position="314"/>
    </location>
    <ligand>
        <name>FMN</name>
        <dbReference type="ChEBI" id="CHEBI:58210"/>
    </ligand>
</feature>
<keyword evidence="10 15" id="KW-0665">Pyrimidine biosynthesis</keyword>
<dbReference type="NCBIfam" id="TIGR01036">
    <property type="entry name" value="pyrD_sub2"/>
    <property type="match status" value="1"/>
</dbReference>
<comment type="subunit">
    <text evidence="15">Monomer.</text>
</comment>
<dbReference type="HAMAP" id="MF_00225">
    <property type="entry name" value="DHO_dh_type2"/>
    <property type="match status" value="1"/>
</dbReference>
<comment type="function">
    <text evidence="2">Catalyzes the conversion of dihydroorotate to orotate with NAD(+) as electron acceptor.</text>
</comment>
<dbReference type="PANTHER" id="PTHR48109">
    <property type="entry name" value="DIHYDROOROTATE DEHYDROGENASE (QUINONE), MITOCHONDRIAL-RELATED"/>
    <property type="match status" value="1"/>
</dbReference>
<evidence type="ECO:0000256" key="7">
    <source>
        <dbReference type="ARBA" id="ARBA00011669"/>
    </source>
</evidence>
<sequence length="351" mass="38135">MYALIRNVLFRMSAERAHTTTLRLLSTCPQLVRLAAPHIEAPASLHQQIWGLSFPHPVGLAAGLDKNAEAIPGWFACGFSFAEVGTVTPMPQPGNPQPRLFRLREDQALINRMGFNNHGVTEMRKHLAQRRPGFVVGVNLGKNKWTPNESAVDDYVTLITHVGTLADYFVINVSSPNTPGLRDLQSEEALIPLVQTILERRDELGSRPPVLVKLSPDLPDSALTDLAKALMTCGVDGFIATNTTIARNELCSPNAGESGGLSGRPLAQRSTDVIRLLHQATQGTVPIIGCGGIFSAQDAYQKIRAGAHLVQVYTGFIYRGPRIVKDIVDGLDELLRQDGYAHVRDAIGVDA</sequence>
<comment type="subcellular location">
    <subcellularLocation>
        <location evidence="15">Cell membrane</location>
        <topology evidence="15">Peripheral membrane protein</topology>
    </subcellularLocation>
    <subcellularLocation>
        <location evidence="3">Membrane</location>
    </subcellularLocation>
</comment>
<evidence type="ECO:0000256" key="6">
    <source>
        <dbReference type="ARBA" id="ARBA00005359"/>
    </source>
</evidence>
<feature type="binding site" evidence="15">
    <location>
        <position position="177"/>
    </location>
    <ligand>
        <name>substrate</name>
    </ligand>
</feature>
<keyword evidence="18" id="KW-1185">Reference proteome</keyword>
<feature type="binding site" evidence="15">
    <location>
        <position position="172"/>
    </location>
    <ligand>
        <name>substrate</name>
    </ligand>
</feature>
<feature type="binding site" evidence="15">
    <location>
        <position position="263"/>
    </location>
    <ligand>
        <name>FMN</name>
        <dbReference type="ChEBI" id="CHEBI:58210"/>
    </ligand>
</feature>
<evidence type="ECO:0000313" key="17">
    <source>
        <dbReference type="EMBL" id="MDQ0190609.1"/>
    </source>
</evidence>
<evidence type="ECO:0000256" key="1">
    <source>
        <dbReference type="ARBA" id="ARBA00003125"/>
    </source>
</evidence>
<comment type="pathway">
    <text evidence="5 15">Pyrimidine metabolism; UMP biosynthesis via de novo pathway; orotate from (S)-dihydroorotate (quinone route): step 1/1.</text>
</comment>
<dbReference type="InterPro" id="IPR005719">
    <property type="entry name" value="Dihydroorotate_DH_2"/>
</dbReference>
<dbReference type="NCBIfam" id="NF003652">
    <property type="entry name" value="PRK05286.2-5"/>
    <property type="match status" value="1"/>
</dbReference>
<evidence type="ECO:0000256" key="2">
    <source>
        <dbReference type="ARBA" id="ARBA00003616"/>
    </source>
</evidence>
<comment type="similarity">
    <text evidence="6 15">Belongs to the dihydroorotate dehydrogenase family. Type 2 subfamily.</text>
</comment>
<feature type="binding site" evidence="15">
    <location>
        <position position="86"/>
    </location>
    <ligand>
        <name>FMN</name>
        <dbReference type="ChEBI" id="CHEBI:58210"/>
    </ligand>
</feature>
<protein>
    <recommendedName>
        <fullName evidence="15">Dihydroorotate dehydrogenase (quinone)</fullName>
        <ecNumber evidence="15">1.3.5.2</ecNumber>
    </recommendedName>
    <alternativeName>
        <fullName evidence="15">DHOdehase</fullName>
        <shortName evidence="15">DHOD</shortName>
        <shortName evidence="15">DHODase</shortName>
    </alternativeName>
    <alternativeName>
        <fullName evidence="15">Dihydroorotate oxidase</fullName>
    </alternativeName>
</protein>
<dbReference type="InterPro" id="IPR005720">
    <property type="entry name" value="Dihydroorotate_DH_cat"/>
</dbReference>
<evidence type="ECO:0000256" key="8">
    <source>
        <dbReference type="ARBA" id="ARBA00022630"/>
    </source>
</evidence>
<evidence type="ECO:0000256" key="13">
    <source>
        <dbReference type="ARBA" id="ARBA00048639"/>
    </source>
</evidence>
<evidence type="ECO:0000256" key="15">
    <source>
        <dbReference type="HAMAP-Rule" id="MF_00225"/>
    </source>
</evidence>
<dbReference type="GO" id="GO:0106430">
    <property type="term" value="F:dihydroorotate dehydrogenase (quinone) activity"/>
    <property type="evidence" value="ECO:0007669"/>
    <property type="project" value="UniProtKB-EC"/>
</dbReference>
<evidence type="ECO:0000256" key="10">
    <source>
        <dbReference type="ARBA" id="ARBA00022975"/>
    </source>
</evidence>
<dbReference type="InterPro" id="IPR001295">
    <property type="entry name" value="Dihydroorotate_DH_CS"/>
</dbReference>
<organism evidence="17 18">
    <name type="scientific">Alicyclobacillus cycloheptanicus</name>
    <dbReference type="NCBI Taxonomy" id="1457"/>
    <lineage>
        <taxon>Bacteria</taxon>
        <taxon>Bacillati</taxon>
        <taxon>Bacillota</taxon>
        <taxon>Bacilli</taxon>
        <taxon>Bacillales</taxon>
        <taxon>Alicyclobacillaceae</taxon>
        <taxon>Alicyclobacillus</taxon>
    </lineage>
</organism>
<dbReference type="EMBL" id="JAUSTP010000021">
    <property type="protein sequence ID" value="MDQ0190609.1"/>
    <property type="molecule type" value="Genomic_DNA"/>
</dbReference>
<dbReference type="Proteomes" id="UP001232973">
    <property type="component" value="Unassembled WGS sequence"/>
</dbReference>
<comment type="function">
    <text evidence="1 15">Catalyzes the conversion of dihydroorotate to orotate with quinone as electron acceptor.</text>
</comment>
<name>A0ABT9XKN2_9BACL</name>
<keyword evidence="9 15" id="KW-0288">FMN</keyword>
<evidence type="ECO:0000256" key="14">
    <source>
        <dbReference type="ARBA" id="ARBA00048996"/>
    </source>
</evidence>
<dbReference type="SUPFAM" id="SSF51395">
    <property type="entry name" value="FMN-linked oxidoreductases"/>
    <property type="match status" value="1"/>
</dbReference>
<dbReference type="Pfam" id="PF01180">
    <property type="entry name" value="DHO_dh"/>
    <property type="match status" value="1"/>
</dbReference>
<dbReference type="PANTHER" id="PTHR48109:SF4">
    <property type="entry name" value="DIHYDROOROTATE DEHYDROGENASE (QUINONE), MITOCHONDRIAL"/>
    <property type="match status" value="1"/>
</dbReference>
<comment type="caution">
    <text evidence="17">The sequence shown here is derived from an EMBL/GenBank/DDBJ whole genome shotgun (WGS) entry which is preliminary data.</text>
</comment>
<evidence type="ECO:0000256" key="4">
    <source>
        <dbReference type="ARBA" id="ARBA00004715"/>
    </source>
</evidence>
<keyword evidence="11 15" id="KW-0560">Oxidoreductase</keyword>
<dbReference type="EC" id="1.3.5.2" evidence="15"/>
<reference evidence="17 18" key="1">
    <citation type="submission" date="2023-07" db="EMBL/GenBank/DDBJ databases">
        <title>Genomic Encyclopedia of Type Strains, Phase IV (KMG-IV): sequencing the most valuable type-strain genomes for metagenomic binning, comparative biology and taxonomic classification.</title>
        <authorList>
            <person name="Goeker M."/>
        </authorList>
    </citation>
    <scope>NUCLEOTIDE SEQUENCE [LARGE SCALE GENOMIC DNA]</scope>
    <source>
        <strain evidence="17 18">DSM 4006</strain>
    </source>
</reference>
<feature type="binding site" evidence="15">
    <location>
        <position position="241"/>
    </location>
    <ligand>
        <name>FMN</name>
        <dbReference type="ChEBI" id="CHEBI:58210"/>
    </ligand>
</feature>
<feature type="domain" description="Dihydroorotate dehydrogenase catalytic" evidence="16">
    <location>
        <begin position="45"/>
        <end position="335"/>
    </location>
</feature>
<dbReference type="NCBIfam" id="NF003645">
    <property type="entry name" value="PRK05286.1-2"/>
    <property type="match status" value="1"/>
</dbReference>
<dbReference type="PIRSF" id="PIRSF000164">
    <property type="entry name" value="DHO_oxidase"/>
    <property type="match status" value="1"/>
</dbReference>
<evidence type="ECO:0000256" key="3">
    <source>
        <dbReference type="ARBA" id="ARBA00004370"/>
    </source>
</evidence>
<keyword evidence="12 15" id="KW-0472">Membrane</keyword>
<keyword evidence="8 15" id="KW-0285">Flavoprotein</keyword>